<dbReference type="EMBL" id="CP012029">
    <property type="protein sequence ID" value="ALO25441.1"/>
    <property type="molecule type" value="Genomic_DNA"/>
</dbReference>
<sequence>MRVTLLPFFLLLYKSDSKEIDRILDSYKSYFQIRTRYRTL</sequence>
<organism evidence="1">
    <name type="scientific">Leptospira borgpetersenii serovar Ballum</name>
    <dbReference type="NCBI Taxonomy" id="280505"/>
    <lineage>
        <taxon>Bacteria</taxon>
        <taxon>Pseudomonadati</taxon>
        <taxon>Spirochaetota</taxon>
        <taxon>Spirochaetia</taxon>
        <taxon>Leptospirales</taxon>
        <taxon>Leptospiraceae</taxon>
        <taxon>Leptospira</taxon>
    </lineage>
</organism>
<evidence type="ECO:0000313" key="2">
    <source>
        <dbReference type="Proteomes" id="UP000058857"/>
    </source>
</evidence>
<gene>
    <name evidence="1" type="ORF">LBBP_01134</name>
</gene>
<proteinExistence type="predicted"/>
<reference evidence="1 2" key="1">
    <citation type="journal article" date="2015" name="PLoS Negl. Trop. Dis.">
        <title>Distribution of Plasmids in Distinct Leptospira Pathogenic Species.</title>
        <authorList>
            <person name="Wang Y."/>
            <person name="Zhuang X."/>
            <person name="Zhong Y."/>
            <person name="Zhang C."/>
            <person name="Zhang Y."/>
            <person name="Zeng L."/>
            <person name="Zhu Y."/>
            <person name="He P."/>
            <person name="Dong K."/>
            <person name="Pal U."/>
            <person name="Guo X."/>
            <person name="Qin J."/>
        </authorList>
    </citation>
    <scope>NUCLEOTIDE SEQUENCE [LARGE SCALE GENOMIC DNA]</scope>
    <source>
        <strain evidence="1 2">56604</strain>
    </source>
</reference>
<dbReference type="Proteomes" id="UP000058857">
    <property type="component" value="Chromosome 1"/>
</dbReference>
<accession>A0A0S2IP27</accession>
<name>A0A0S2IP27_LEPBO</name>
<dbReference type="AlphaFoldDB" id="A0A0S2IP27"/>
<protein>
    <submittedName>
        <fullName evidence="1">Uncharacterized protein</fullName>
    </submittedName>
</protein>
<evidence type="ECO:0000313" key="1">
    <source>
        <dbReference type="EMBL" id="ALO25441.1"/>
    </source>
</evidence>